<dbReference type="Gene3D" id="1.10.630.10">
    <property type="entry name" value="Cytochrome P450"/>
    <property type="match status" value="1"/>
</dbReference>
<dbReference type="GO" id="GO:0016712">
    <property type="term" value="F:oxidoreductase activity, acting on paired donors, with incorporation or reduction of molecular oxygen, reduced flavin or flavoprotein as one donor, and incorporation of one atom of oxygen"/>
    <property type="evidence" value="ECO:0007669"/>
    <property type="project" value="InterPro"/>
</dbReference>
<dbReference type="GO" id="GO:0020037">
    <property type="term" value="F:heme binding"/>
    <property type="evidence" value="ECO:0007669"/>
    <property type="project" value="InterPro"/>
</dbReference>
<dbReference type="PROSITE" id="PS00086">
    <property type="entry name" value="CYTOCHROME_P450"/>
    <property type="match status" value="1"/>
</dbReference>
<comment type="cofactor">
    <cofactor evidence="1 10">
        <name>heme</name>
        <dbReference type="ChEBI" id="CHEBI:30413"/>
    </cofactor>
</comment>
<keyword evidence="7 10" id="KW-0408">Iron</keyword>
<dbReference type="GO" id="GO:0016020">
    <property type="term" value="C:membrane"/>
    <property type="evidence" value="ECO:0007669"/>
    <property type="project" value="UniProtKB-SubCell"/>
</dbReference>
<evidence type="ECO:0000256" key="5">
    <source>
        <dbReference type="ARBA" id="ARBA00022723"/>
    </source>
</evidence>
<comment type="similarity">
    <text evidence="3 11">Belongs to the cytochrome P450 family.</text>
</comment>
<organism evidence="13 14">
    <name type="scientific">Alligator mississippiensis</name>
    <name type="common">American alligator</name>
    <dbReference type="NCBI Taxonomy" id="8496"/>
    <lineage>
        <taxon>Eukaryota</taxon>
        <taxon>Metazoa</taxon>
        <taxon>Chordata</taxon>
        <taxon>Craniata</taxon>
        <taxon>Vertebrata</taxon>
        <taxon>Euteleostomi</taxon>
        <taxon>Archelosauria</taxon>
        <taxon>Archosauria</taxon>
        <taxon>Crocodylia</taxon>
        <taxon>Alligatoridae</taxon>
        <taxon>Alligatorinae</taxon>
        <taxon>Alligator</taxon>
    </lineage>
</organism>
<evidence type="ECO:0000256" key="11">
    <source>
        <dbReference type="RuleBase" id="RU000461"/>
    </source>
</evidence>
<dbReference type="GO" id="GO:0019369">
    <property type="term" value="P:arachidonate metabolic process"/>
    <property type="evidence" value="ECO:0007669"/>
    <property type="project" value="TreeGrafter"/>
</dbReference>
<evidence type="ECO:0000256" key="10">
    <source>
        <dbReference type="PIRSR" id="PIRSR602401-1"/>
    </source>
</evidence>
<dbReference type="GO" id="GO:0005506">
    <property type="term" value="F:iron ion binding"/>
    <property type="evidence" value="ECO:0007669"/>
    <property type="project" value="InterPro"/>
</dbReference>
<dbReference type="PRINTS" id="PR01686">
    <property type="entry name" value="EP450ICYP2D"/>
</dbReference>
<keyword evidence="9" id="KW-0472">Membrane</keyword>
<dbReference type="InterPro" id="IPR050182">
    <property type="entry name" value="Cytochrome_P450_fam2"/>
</dbReference>
<proteinExistence type="inferred from homology"/>
<evidence type="ECO:0000256" key="6">
    <source>
        <dbReference type="ARBA" id="ARBA00023002"/>
    </source>
</evidence>
<dbReference type="InterPro" id="IPR036396">
    <property type="entry name" value="Cyt_P450_sf"/>
</dbReference>
<comment type="subcellular location">
    <subcellularLocation>
        <location evidence="2">Membrane</location>
    </subcellularLocation>
</comment>
<keyword evidence="8 11" id="KW-0503">Monooxygenase</keyword>
<keyword evidence="6 11" id="KW-0560">Oxidoreductase</keyword>
<protein>
    <submittedName>
        <fullName evidence="13">Cytochrome P450 2D6 isoform B</fullName>
    </submittedName>
</protein>
<dbReference type="STRING" id="8496.A0A151LYW5"/>
<evidence type="ECO:0000256" key="4">
    <source>
        <dbReference type="ARBA" id="ARBA00022617"/>
    </source>
</evidence>
<feature type="region of interest" description="Disordered" evidence="12">
    <location>
        <begin position="1"/>
        <end position="23"/>
    </location>
</feature>
<dbReference type="GO" id="GO:0005737">
    <property type="term" value="C:cytoplasm"/>
    <property type="evidence" value="ECO:0007669"/>
    <property type="project" value="TreeGrafter"/>
</dbReference>
<dbReference type="InterPro" id="IPR001128">
    <property type="entry name" value="Cyt_P450"/>
</dbReference>
<dbReference type="AlphaFoldDB" id="A0A151LYW5"/>
<evidence type="ECO:0000256" key="3">
    <source>
        <dbReference type="ARBA" id="ARBA00010617"/>
    </source>
</evidence>
<comment type="caution">
    <text evidence="13">The sequence shown here is derived from an EMBL/GenBank/DDBJ whole genome shotgun (WGS) entry which is preliminary data.</text>
</comment>
<dbReference type="SUPFAM" id="SSF48264">
    <property type="entry name" value="Cytochrome P450"/>
    <property type="match status" value="1"/>
</dbReference>
<evidence type="ECO:0000313" key="13">
    <source>
        <dbReference type="EMBL" id="KYO17441.1"/>
    </source>
</evidence>
<keyword evidence="5 10" id="KW-0479">Metal-binding</keyword>
<dbReference type="InterPro" id="IPR002401">
    <property type="entry name" value="Cyt_P450_E_grp-I"/>
</dbReference>
<dbReference type="PRINTS" id="PR00385">
    <property type="entry name" value="P450"/>
</dbReference>
<dbReference type="GO" id="GO:0006805">
    <property type="term" value="P:xenobiotic metabolic process"/>
    <property type="evidence" value="ECO:0007669"/>
    <property type="project" value="TreeGrafter"/>
</dbReference>
<dbReference type="eggNOG" id="KOG0156">
    <property type="taxonomic scope" value="Eukaryota"/>
</dbReference>
<evidence type="ECO:0000256" key="8">
    <source>
        <dbReference type="ARBA" id="ARBA00023033"/>
    </source>
</evidence>
<keyword evidence="4 10" id="KW-0349">Heme</keyword>
<dbReference type="FunFam" id="1.10.630.10:FF:000004">
    <property type="entry name" value="cytochrome P450 2D15 isoform X1"/>
    <property type="match status" value="1"/>
</dbReference>
<dbReference type="InterPro" id="IPR017972">
    <property type="entry name" value="Cyt_P450_CS"/>
</dbReference>
<evidence type="ECO:0000256" key="9">
    <source>
        <dbReference type="ARBA" id="ARBA00023136"/>
    </source>
</evidence>
<dbReference type="PANTHER" id="PTHR24300">
    <property type="entry name" value="CYTOCHROME P450 508A4-RELATED"/>
    <property type="match status" value="1"/>
</dbReference>
<reference evidence="13 14" key="1">
    <citation type="journal article" date="2012" name="Genome Biol.">
        <title>Sequencing three crocodilian genomes to illuminate the evolution of archosaurs and amniotes.</title>
        <authorList>
            <person name="St John J.A."/>
            <person name="Braun E.L."/>
            <person name="Isberg S.R."/>
            <person name="Miles L.G."/>
            <person name="Chong A.Y."/>
            <person name="Gongora J."/>
            <person name="Dalzell P."/>
            <person name="Moran C."/>
            <person name="Bed'hom B."/>
            <person name="Abzhanov A."/>
            <person name="Burgess S.C."/>
            <person name="Cooksey A.M."/>
            <person name="Castoe T.A."/>
            <person name="Crawford N.G."/>
            <person name="Densmore L.D."/>
            <person name="Drew J.C."/>
            <person name="Edwards S.V."/>
            <person name="Faircloth B.C."/>
            <person name="Fujita M.K."/>
            <person name="Greenwold M.J."/>
            <person name="Hoffmann F.G."/>
            <person name="Howard J.M."/>
            <person name="Iguchi T."/>
            <person name="Janes D.E."/>
            <person name="Khan S.Y."/>
            <person name="Kohno S."/>
            <person name="de Koning A.J."/>
            <person name="Lance S.L."/>
            <person name="McCarthy F.M."/>
            <person name="McCormack J.E."/>
            <person name="Merchant M.E."/>
            <person name="Peterson D.G."/>
            <person name="Pollock D.D."/>
            <person name="Pourmand N."/>
            <person name="Raney B.J."/>
            <person name="Roessler K.A."/>
            <person name="Sanford J.R."/>
            <person name="Sawyer R.H."/>
            <person name="Schmidt C.J."/>
            <person name="Triplett E.W."/>
            <person name="Tuberville T.D."/>
            <person name="Venegas-Anaya M."/>
            <person name="Howard J.T."/>
            <person name="Jarvis E.D."/>
            <person name="Guillette L.J.Jr."/>
            <person name="Glenn T.C."/>
            <person name="Green R.E."/>
            <person name="Ray D.A."/>
        </authorList>
    </citation>
    <scope>NUCLEOTIDE SEQUENCE [LARGE SCALE GENOMIC DNA]</scope>
    <source>
        <strain evidence="13">KSC_2009_1</strain>
    </source>
</reference>
<evidence type="ECO:0000256" key="12">
    <source>
        <dbReference type="SAM" id="MobiDB-lite"/>
    </source>
</evidence>
<dbReference type="InterPro" id="IPR008069">
    <property type="entry name" value="Cyt_P450_E_grp-I_CYP2D-like"/>
</dbReference>
<feature type="binding site" description="axial binding residue" evidence="10">
    <location>
        <position position="434"/>
    </location>
    <ligand>
        <name>heme</name>
        <dbReference type="ChEBI" id="CHEBI:30413"/>
    </ligand>
    <ligandPart>
        <name>Fe</name>
        <dbReference type="ChEBI" id="CHEBI:18248"/>
    </ligandPart>
</feature>
<evidence type="ECO:0000313" key="14">
    <source>
        <dbReference type="Proteomes" id="UP000050525"/>
    </source>
</evidence>
<evidence type="ECO:0000256" key="7">
    <source>
        <dbReference type="ARBA" id="ARBA00023004"/>
    </source>
</evidence>
<evidence type="ECO:0000256" key="1">
    <source>
        <dbReference type="ARBA" id="ARBA00001971"/>
    </source>
</evidence>
<evidence type="ECO:0000256" key="2">
    <source>
        <dbReference type="ARBA" id="ARBA00004370"/>
    </source>
</evidence>
<dbReference type="PRINTS" id="PR00463">
    <property type="entry name" value="EP450I"/>
</dbReference>
<gene>
    <name evidence="13" type="primary">CYP2D6-1</name>
    <name evidence="13" type="ORF">Y1Q_0020055</name>
</gene>
<dbReference type="Proteomes" id="UP000050525">
    <property type="component" value="Unassembled WGS sequence"/>
</dbReference>
<name>A0A151LYW5_ALLMI</name>
<feature type="compositionally biased region" description="Basic and acidic residues" evidence="12">
    <location>
        <begin position="1"/>
        <end position="18"/>
    </location>
</feature>
<sequence>MYVEEETSKGGSSKEYKRSRSWSRYPPGPTSLPFLGTILQVNFYNPHLSFNQLSKKFGNVFSLQYFWTNVVVLNGYEAVKDALVQKAEDFADRPYFPRYEHLGYNKCCEGLIISRYGPAWREQRRFALSTLKNFGMGKKSLENQISQEAGFLCSAFSCKEGHSFDPLFLIKKAVSNVIYSLTFGERFDYDDEKFQRLVEIFQQAMKEETGFLPQLLNEVPFLLRIPGVPQKVFQYQRASMSLVDEILNKHKETWESTHIKDFTDAFLQEVEKTKEGVETSFTYENLRLVAVDLFSAGTETSTTTLCWAVLYMLLHPEVQRKVHEEIDKVIGRDRSPNMLDQANMPYTNAVIHEIQRYGDILPIGLPHMTYQDTELQGFFIPKDTVIITNLSSVLKDETFWEKPHQFYPEHFLDADGQFVKREAFLPFSAGRRMCLGEQLARMELFLFFTSLLQCFTFQLNRQENVIHDKSSEGKRKDKERIDQVLCESWIPGCLVFLHSLPEEVKGSIVGSEDFLMMLRKMHQPRHHVQNLGS</sequence>
<accession>A0A151LYW5</accession>
<dbReference type="EMBL" id="AKHW03007000">
    <property type="protein sequence ID" value="KYO17441.1"/>
    <property type="molecule type" value="Genomic_DNA"/>
</dbReference>
<dbReference type="Pfam" id="PF00067">
    <property type="entry name" value="p450"/>
    <property type="match status" value="1"/>
</dbReference>
<keyword evidence="14" id="KW-1185">Reference proteome</keyword>
<dbReference type="PANTHER" id="PTHR24300:SF1">
    <property type="entry name" value="CYTOCHROME P450 2D6-RELATED"/>
    <property type="match status" value="1"/>
</dbReference>